<dbReference type="SUPFAM" id="SSF50156">
    <property type="entry name" value="PDZ domain-like"/>
    <property type="match status" value="3"/>
</dbReference>
<dbReference type="InParanoid" id="E8R4F9"/>
<dbReference type="InterPro" id="IPR001478">
    <property type="entry name" value="PDZ"/>
</dbReference>
<organism evidence="14 15">
    <name type="scientific">Isosphaera pallida (strain ATCC 43644 / DSM 9630 / IS1B)</name>
    <dbReference type="NCBI Taxonomy" id="575540"/>
    <lineage>
        <taxon>Bacteria</taxon>
        <taxon>Pseudomonadati</taxon>
        <taxon>Planctomycetota</taxon>
        <taxon>Planctomycetia</taxon>
        <taxon>Isosphaerales</taxon>
        <taxon>Isosphaeraceae</taxon>
        <taxon>Isosphaera</taxon>
    </lineage>
</organism>
<evidence type="ECO:0000313" key="14">
    <source>
        <dbReference type="EMBL" id="ADV63754.1"/>
    </source>
</evidence>
<feature type="transmembrane region" description="Helical" evidence="12">
    <location>
        <begin position="638"/>
        <end position="658"/>
    </location>
</feature>
<feature type="transmembrane region" description="Helical" evidence="12">
    <location>
        <begin position="117"/>
        <end position="139"/>
    </location>
</feature>
<evidence type="ECO:0000256" key="9">
    <source>
        <dbReference type="ARBA" id="ARBA00023049"/>
    </source>
</evidence>
<feature type="region of interest" description="Disordered" evidence="11">
    <location>
        <begin position="78"/>
        <end position="107"/>
    </location>
</feature>
<dbReference type="PROSITE" id="PS50106">
    <property type="entry name" value="PDZ"/>
    <property type="match status" value="2"/>
</dbReference>
<dbReference type="InterPro" id="IPR004387">
    <property type="entry name" value="Pept_M50_Zn"/>
</dbReference>
<dbReference type="Proteomes" id="UP000008631">
    <property type="component" value="Chromosome"/>
</dbReference>
<keyword evidence="4" id="KW-0645">Protease</keyword>
<dbReference type="InterPro" id="IPR036034">
    <property type="entry name" value="PDZ_sf"/>
</dbReference>
<protein>
    <submittedName>
        <fullName evidence="14">Peptidase M50</fullName>
    </submittedName>
</protein>
<keyword evidence="8 12" id="KW-1133">Transmembrane helix</keyword>
<name>E8R4F9_ISOPI</name>
<evidence type="ECO:0000256" key="12">
    <source>
        <dbReference type="SAM" id="Phobius"/>
    </source>
</evidence>
<evidence type="ECO:0000259" key="13">
    <source>
        <dbReference type="PROSITE" id="PS50106"/>
    </source>
</evidence>
<dbReference type="Pfam" id="PF02163">
    <property type="entry name" value="Peptidase_M50"/>
    <property type="match status" value="1"/>
</dbReference>
<feature type="transmembrane region" description="Helical" evidence="12">
    <location>
        <begin position="7"/>
        <end position="28"/>
    </location>
</feature>
<reference key="1">
    <citation type="submission" date="2010-11" db="EMBL/GenBank/DDBJ databases">
        <title>The complete sequence of chromosome of Isophaera pallida ATCC 43644.</title>
        <authorList>
            <consortium name="US DOE Joint Genome Institute (JGI-PGF)"/>
            <person name="Lucas S."/>
            <person name="Copeland A."/>
            <person name="Lapidus A."/>
            <person name="Bruce D."/>
            <person name="Goodwin L."/>
            <person name="Pitluck S."/>
            <person name="Kyrpides N."/>
            <person name="Mavromatis K."/>
            <person name="Pagani I."/>
            <person name="Ivanova N."/>
            <person name="Saunders E."/>
            <person name="Brettin T."/>
            <person name="Detter J.C."/>
            <person name="Han C."/>
            <person name="Tapia R."/>
            <person name="Land M."/>
            <person name="Hauser L."/>
            <person name="Markowitz V."/>
            <person name="Cheng J.-F."/>
            <person name="Hugenholtz P."/>
            <person name="Woyke T."/>
            <person name="Wu D."/>
            <person name="Eisen J.A."/>
        </authorList>
    </citation>
    <scope>NUCLEOTIDE SEQUENCE</scope>
    <source>
        <strain>ATCC 43644</strain>
    </source>
</reference>
<dbReference type="HOGENOM" id="CLU_025778_0_0_0"/>
<feature type="domain" description="PDZ" evidence="13">
    <location>
        <begin position="338"/>
        <end position="382"/>
    </location>
</feature>
<dbReference type="Pfam" id="PF17820">
    <property type="entry name" value="PDZ_6"/>
    <property type="match status" value="1"/>
</dbReference>
<evidence type="ECO:0000256" key="4">
    <source>
        <dbReference type="ARBA" id="ARBA00022670"/>
    </source>
</evidence>
<dbReference type="CDD" id="cd06163">
    <property type="entry name" value="S2P-M50_PDZ_RseP-like"/>
    <property type="match status" value="1"/>
</dbReference>
<dbReference type="Gene3D" id="2.30.42.10">
    <property type="match status" value="3"/>
</dbReference>
<evidence type="ECO:0000256" key="10">
    <source>
        <dbReference type="ARBA" id="ARBA00023136"/>
    </source>
</evidence>
<dbReference type="GO" id="GO:0016020">
    <property type="term" value="C:membrane"/>
    <property type="evidence" value="ECO:0007669"/>
    <property type="project" value="UniProtKB-SubCell"/>
</dbReference>
<dbReference type="InterPro" id="IPR008915">
    <property type="entry name" value="Peptidase_M50"/>
</dbReference>
<dbReference type="STRING" id="575540.Isop_3190"/>
<dbReference type="GO" id="GO:0004222">
    <property type="term" value="F:metalloendopeptidase activity"/>
    <property type="evidence" value="ECO:0007669"/>
    <property type="project" value="InterPro"/>
</dbReference>
<evidence type="ECO:0000313" key="15">
    <source>
        <dbReference type="Proteomes" id="UP000008631"/>
    </source>
</evidence>
<comment type="subcellular location">
    <subcellularLocation>
        <location evidence="2">Membrane</location>
        <topology evidence="2">Multi-pass membrane protein</topology>
    </subcellularLocation>
</comment>
<evidence type="ECO:0000256" key="3">
    <source>
        <dbReference type="ARBA" id="ARBA00007931"/>
    </source>
</evidence>
<keyword evidence="9" id="KW-0482">Metalloprotease</keyword>
<keyword evidence="5 12" id="KW-0812">Transmembrane</keyword>
<reference evidence="14 15" key="2">
    <citation type="journal article" date="2011" name="Stand. Genomic Sci.">
        <title>Complete genome sequence of Isosphaera pallida type strain (IS1B).</title>
        <authorList>
            <consortium name="US DOE Joint Genome Institute (JGI-PGF)"/>
            <person name="Goker M."/>
            <person name="Cleland D."/>
            <person name="Saunders E."/>
            <person name="Lapidus A."/>
            <person name="Nolan M."/>
            <person name="Lucas S."/>
            <person name="Hammon N."/>
            <person name="Deshpande S."/>
            <person name="Cheng J.F."/>
            <person name="Tapia R."/>
            <person name="Han C."/>
            <person name="Goodwin L."/>
            <person name="Pitluck S."/>
            <person name="Liolios K."/>
            <person name="Pagani I."/>
            <person name="Ivanova N."/>
            <person name="Mavromatis K."/>
            <person name="Pati A."/>
            <person name="Chen A."/>
            <person name="Palaniappan K."/>
            <person name="Land M."/>
            <person name="Hauser L."/>
            <person name="Chang Y.J."/>
            <person name="Jeffries C.D."/>
            <person name="Detter J.C."/>
            <person name="Beck B."/>
            <person name="Woyke T."/>
            <person name="Bristow J."/>
            <person name="Eisen J.A."/>
            <person name="Markowitz V."/>
            <person name="Hugenholtz P."/>
            <person name="Kyrpides N.C."/>
            <person name="Klenk H.P."/>
        </authorList>
    </citation>
    <scope>NUCLEOTIDE SEQUENCE [LARGE SCALE GENOMIC DNA]</scope>
    <source>
        <strain evidence="15">ATCC 43644 / DSM 9630 / IS1B</strain>
    </source>
</reference>
<dbReference type="SMART" id="SM00228">
    <property type="entry name" value="PDZ"/>
    <property type="match status" value="3"/>
</dbReference>
<dbReference type="KEGG" id="ipa:Isop_3190"/>
<evidence type="ECO:0000256" key="5">
    <source>
        <dbReference type="ARBA" id="ARBA00022692"/>
    </source>
</evidence>
<dbReference type="RefSeq" id="WP_013566042.1">
    <property type="nucleotide sequence ID" value="NC_014962.1"/>
</dbReference>
<dbReference type="eggNOG" id="COG0750">
    <property type="taxonomic scope" value="Bacteria"/>
</dbReference>
<feature type="compositionally biased region" description="Polar residues" evidence="11">
    <location>
        <begin position="83"/>
        <end position="98"/>
    </location>
</feature>
<dbReference type="PANTHER" id="PTHR42837">
    <property type="entry name" value="REGULATOR OF SIGMA-E PROTEASE RSEP"/>
    <property type="match status" value="1"/>
</dbReference>
<dbReference type="PANTHER" id="PTHR42837:SF2">
    <property type="entry name" value="MEMBRANE METALLOPROTEASE ARASP2, CHLOROPLASTIC-RELATED"/>
    <property type="match status" value="1"/>
</dbReference>
<keyword evidence="10 12" id="KW-0472">Membrane</keyword>
<gene>
    <name evidence="14" type="ordered locus">Isop_3190</name>
</gene>
<dbReference type="EMBL" id="CP002353">
    <property type="protein sequence ID" value="ADV63754.1"/>
    <property type="molecule type" value="Genomic_DNA"/>
</dbReference>
<evidence type="ECO:0000256" key="7">
    <source>
        <dbReference type="ARBA" id="ARBA00022833"/>
    </source>
</evidence>
<evidence type="ECO:0000256" key="6">
    <source>
        <dbReference type="ARBA" id="ARBA00022801"/>
    </source>
</evidence>
<evidence type="ECO:0000256" key="8">
    <source>
        <dbReference type="ARBA" id="ARBA00022989"/>
    </source>
</evidence>
<comment type="similarity">
    <text evidence="3">Belongs to the peptidase M50B family.</text>
</comment>
<feature type="region of interest" description="Disordered" evidence="11">
    <location>
        <begin position="473"/>
        <end position="507"/>
    </location>
</feature>
<evidence type="ECO:0000256" key="2">
    <source>
        <dbReference type="ARBA" id="ARBA00004141"/>
    </source>
</evidence>
<feature type="domain" description="PDZ" evidence="13">
    <location>
        <begin position="150"/>
        <end position="207"/>
    </location>
</feature>
<dbReference type="GO" id="GO:0006508">
    <property type="term" value="P:proteolysis"/>
    <property type="evidence" value="ECO:0007669"/>
    <property type="project" value="UniProtKB-KW"/>
</dbReference>
<sequence length="713" mass="76687">MDSFINVVGVILGIGFLIFIHELGHFAVAKWYNVKVEKFSIGFGPPIFQFQKGETAYVLGWIPLGGYVAMLNEEGPPAGSPTRFGTQGSARPETQTEAESVANDPRSFPNQTVNARMAIMVAGVLMNILFGLACFAVLYGSGALMTAPAIVGDVLPNTPAYTAGLRSGDEIVAVNAITSDLDFDRMRMVVALSGAGETVKLHVKRPGQDDPLIMNLEPRRVRPGDMTPMIGITSISDLELAEVRLQGKPVPPFLAPAGLIGPATIIQRDPSLAQRDQPFVSGDRIVEVGVPGGPRRVVGTMPEFERILTEFRDRPLELVLEARQADSSDSATPAPRLTVLLPPNRVVDPGLRLTAGPVTAVRGGGPADLAGIQPGDRIIAVSTTPSNPETADAALSRDFDPLRLSDRMMTAAVQGIPVRLELQRGEQRLEVTARPDLAWSGFRRALAGQRDIDVAALGLSMIIEPIVASVQPNSPADRAGIKPGDVLSGATLRDTSASEGDSKAAPQPIDFTFWESDDQLGPDGFGGFFDMLQTLPEAPFELRVRGRDQPLELTAQPVAGWFTVERGLLFNPLTRRLPAMSPVSAIRRGLEETWQSILNIYATILRMIQGRVSTKALSGPIGIFDVGTRFISQGWVEFLRFLGILSINLAVVNLLPITPLDGGRLLLLLGEKARGRPLPPVLVGLTERVGITLVLLLMVFAIGQDLLRTFWSG</sequence>
<feature type="transmembrane region" description="Helical" evidence="12">
    <location>
        <begin position="678"/>
        <end position="702"/>
    </location>
</feature>
<keyword evidence="6" id="KW-0378">Hydrolase</keyword>
<dbReference type="InterPro" id="IPR041489">
    <property type="entry name" value="PDZ_6"/>
</dbReference>
<evidence type="ECO:0000256" key="11">
    <source>
        <dbReference type="SAM" id="MobiDB-lite"/>
    </source>
</evidence>
<keyword evidence="15" id="KW-1185">Reference proteome</keyword>
<accession>E8R4F9</accession>
<proteinExistence type="inferred from homology"/>
<dbReference type="AlphaFoldDB" id="E8R4F9"/>
<keyword evidence="7" id="KW-0862">Zinc</keyword>
<dbReference type="eggNOG" id="COG0793">
    <property type="taxonomic scope" value="Bacteria"/>
</dbReference>
<comment type="cofactor">
    <cofactor evidence="1">
        <name>Zn(2+)</name>
        <dbReference type="ChEBI" id="CHEBI:29105"/>
    </cofactor>
</comment>
<evidence type="ECO:0000256" key="1">
    <source>
        <dbReference type="ARBA" id="ARBA00001947"/>
    </source>
</evidence>